<evidence type="ECO:0000259" key="7">
    <source>
        <dbReference type="Pfam" id="PF00294"/>
    </source>
</evidence>
<keyword evidence="5" id="KW-0067">ATP-binding</keyword>
<dbReference type="InterPro" id="IPR002173">
    <property type="entry name" value="Carboh/pur_kinase_PfkB_CS"/>
</dbReference>
<proteinExistence type="inferred from homology"/>
<name>A0ABM8WHE5_9BURK</name>
<dbReference type="PIRSF" id="PIRSF000535">
    <property type="entry name" value="1PFK/6PFK/LacC"/>
    <property type="match status" value="1"/>
</dbReference>
<dbReference type="InterPro" id="IPR011611">
    <property type="entry name" value="PfkB_dom"/>
</dbReference>
<organism evidence="8 9">
    <name type="scientific">Cupriavidus respiraculi</name>
    <dbReference type="NCBI Taxonomy" id="195930"/>
    <lineage>
        <taxon>Bacteria</taxon>
        <taxon>Pseudomonadati</taxon>
        <taxon>Pseudomonadota</taxon>
        <taxon>Betaproteobacteria</taxon>
        <taxon>Burkholderiales</taxon>
        <taxon>Burkholderiaceae</taxon>
        <taxon>Cupriavidus</taxon>
    </lineage>
</organism>
<accession>A0ABM8WHE5</accession>
<dbReference type="CDD" id="cd01164">
    <property type="entry name" value="FruK_PfkB_like"/>
    <property type="match status" value="1"/>
</dbReference>
<evidence type="ECO:0000256" key="1">
    <source>
        <dbReference type="ARBA" id="ARBA00010688"/>
    </source>
</evidence>
<dbReference type="Pfam" id="PF00294">
    <property type="entry name" value="PfkB"/>
    <property type="match status" value="1"/>
</dbReference>
<comment type="caution">
    <text evidence="8">The sequence shown here is derived from an EMBL/GenBank/DDBJ whole genome shotgun (WGS) entry which is preliminary data.</text>
</comment>
<keyword evidence="2 6" id="KW-0808">Transferase</keyword>
<evidence type="ECO:0000256" key="4">
    <source>
        <dbReference type="ARBA" id="ARBA00022777"/>
    </source>
</evidence>
<dbReference type="NCBIfam" id="TIGR03168">
    <property type="entry name" value="1-PFK"/>
    <property type="match status" value="1"/>
</dbReference>
<evidence type="ECO:0000256" key="2">
    <source>
        <dbReference type="ARBA" id="ARBA00022679"/>
    </source>
</evidence>
<dbReference type="PANTHER" id="PTHR46566">
    <property type="entry name" value="1-PHOSPHOFRUCTOKINASE-RELATED"/>
    <property type="match status" value="1"/>
</dbReference>
<reference evidence="8 9" key="1">
    <citation type="submission" date="2021-08" db="EMBL/GenBank/DDBJ databases">
        <authorList>
            <person name="Peeters C."/>
        </authorList>
    </citation>
    <scope>NUCLEOTIDE SEQUENCE [LARGE SCALE GENOMIC DNA]</scope>
    <source>
        <strain evidence="8 9">LMG 21510</strain>
    </source>
</reference>
<dbReference type="InterPro" id="IPR017583">
    <property type="entry name" value="Tagatose/fructose_Pkinase"/>
</dbReference>
<comment type="similarity">
    <text evidence="1 6">Belongs to the carbohydrate kinase PfkB family.</text>
</comment>
<feature type="domain" description="Carbohydrate kinase PfkB" evidence="7">
    <location>
        <begin position="20"/>
        <end position="295"/>
    </location>
</feature>
<dbReference type="Gene3D" id="3.40.1190.20">
    <property type="match status" value="1"/>
</dbReference>
<gene>
    <name evidence="8" type="primary">pfkB</name>
    <name evidence="8" type="ORF">LMG21510_00428</name>
</gene>
<dbReference type="InterPro" id="IPR029056">
    <property type="entry name" value="Ribokinase-like"/>
</dbReference>
<keyword evidence="3" id="KW-0547">Nucleotide-binding</keyword>
<sequence length="322" mass="33481">MTDIVTVTLNPAVDVFAAVGTVEPTRKLRCSSPVRYPGGGGVNVARVIRRLGGDCIAVYLAGGATGNRLTSMLAEEAVPSMPIEIRGETRENFTVREASSGREFRFVLPGPEVSPEEIAACEGRIRTAAATCHYLVLSGSLPAGAPADTWARIARAAGTARARIVLDTSGSALAAALILGAWLVKPSLNELSELAGRELSTEPECIDAARAIVKRGAVEIVALTLGERGAIVVTSNQVLRAPAVQVKVRSAVGARDSFLAGFVLAISQGEPMAEALNVAMAAAAATVSSVGNALCERKEVERLCESPTQRPAAAWLARDSTP</sequence>
<dbReference type="Proteomes" id="UP000721236">
    <property type="component" value="Unassembled WGS sequence"/>
</dbReference>
<protein>
    <recommendedName>
        <fullName evidence="6">Phosphofructokinase</fullName>
    </recommendedName>
</protein>
<evidence type="ECO:0000313" key="9">
    <source>
        <dbReference type="Proteomes" id="UP000721236"/>
    </source>
</evidence>
<dbReference type="GO" id="GO:0003872">
    <property type="term" value="F:6-phosphofructokinase activity"/>
    <property type="evidence" value="ECO:0007669"/>
    <property type="project" value="UniProtKB-EC"/>
</dbReference>
<dbReference type="SUPFAM" id="SSF53613">
    <property type="entry name" value="Ribokinase-like"/>
    <property type="match status" value="1"/>
</dbReference>
<dbReference type="PROSITE" id="PS00583">
    <property type="entry name" value="PFKB_KINASES_1"/>
    <property type="match status" value="1"/>
</dbReference>
<dbReference type="PANTHER" id="PTHR46566:SF2">
    <property type="entry name" value="ATP-DEPENDENT 6-PHOSPHOFRUCTOKINASE ISOZYME 2"/>
    <property type="match status" value="1"/>
</dbReference>
<evidence type="ECO:0000313" key="8">
    <source>
        <dbReference type="EMBL" id="CAG9166556.1"/>
    </source>
</evidence>
<evidence type="ECO:0000256" key="6">
    <source>
        <dbReference type="PIRNR" id="PIRNR000535"/>
    </source>
</evidence>
<dbReference type="EMBL" id="CAJZAH010000001">
    <property type="protein sequence ID" value="CAG9166556.1"/>
    <property type="molecule type" value="Genomic_DNA"/>
</dbReference>
<evidence type="ECO:0000256" key="5">
    <source>
        <dbReference type="ARBA" id="ARBA00022840"/>
    </source>
</evidence>
<keyword evidence="4" id="KW-0418">Kinase</keyword>
<dbReference type="RefSeq" id="WP_224039304.1">
    <property type="nucleotide sequence ID" value="NZ_CAJZAH010000001.1"/>
</dbReference>
<keyword evidence="9" id="KW-1185">Reference proteome</keyword>
<evidence type="ECO:0000256" key="3">
    <source>
        <dbReference type="ARBA" id="ARBA00022741"/>
    </source>
</evidence>